<feature type="region of interest" description="Disordered" evidence="1">
    <location>
        <begin position="1"/>
        <end position="29"/>
    </location>
</feature>
<dbReference type="EMBL" id="JAADYS010000010">
    <property type="protein sequence ID" value="KAF4473004.1"/>
    <property type="molecule type" value="Genomic_DNA"/>
</dbReference>
<evidence type="ECO:0000313" key="2">
    <source>
        <dbReference type="EMBL" id="KAF4473004.1"/>
    </source>
</evidence>
<gene>
    <name evidence="2" type="ORF">FALBO_112</name>
</gene>
<dbReference type="Proteomes" id="UP000554235">
    <property type="component" value="Unassembled WGS sequence"/>
</dbReference>
<dbReference type="AlphaFoldDB" id="A0A8H4PHD7"/>
<comment type="caution">
    <text evidence="2">The sequence shown here is derived from an EMBL/GenBank/DDBJ whole genome shotgun (WGS) entry which is preliminary data.</text>
</comment>
<name>A0A8H4PHD7_9HYPO</name>
<dbReference type="OrthoDB" id="5069651at2759"/>
<protein>
    <submittedName>
        <fullName evidence="2">Uncharacterized protein</fullName>
    </submittedName>
</protein>
<proteinExistence type="predicted"/>
<accession>A0A8H4PHD7</accession>
<evidence type="ECO:0000256" key="1">
    <source>
        <dbReference type="SAM" id="MobiDB-lite"/>
    </source>
</evidence>
<feature type="compositionally biased region" description="Basic and acidic residues" evidence="1">
    <location>
        <begin position="11"/>
        <end position="21"/>
    </location>
</feature>
<keyword evidence="3" id="KW-1185">Reference proteome</keyword>
<sequence length="167" mass="18849">MSSNQQQPRRPSPEFHSHPRFTDAQLDSYDENRVQIYGADAAARRHPSEEVRRDYYAYSHCHASTRSAFLVNHPYGYEDAWQRADHEEYADRAAAEAKKYRRVYDTHLSGASVSEPTARPAYPPYGTYNSMDTPTPRRDPHNGQYYGGSSGAGRGYGSYGSGSSSRN</sequence>
<organism evidence="2 3">
    <name type="scientific">Fusarium albosuccineum</name>
    <dbReference type="NCBI Taxonomy" id="1237068"/>
    <lineage>
        <taxon>Eukaryota</taxon>
        <taxon>Fungi</taxon>
        <taxon>Dikarya</taxon>
        <taxon>Ascomycota</taxon>
        <taxon>Pezizomycotina</taxon>
        <taxon>Sordariomycetes</taxon>
        <taxon>Hypocreomycetidae</taxon>
        <taxon>Hypocreales</taxon>
        <taxon>Nectriaceae</taxon>
        <taxon>Fusarium</taxon>
        <taxon>Fusarium decemcellulare species complex</taxon>
    </lineage>
</organism>
<reference evidence="2 3" key="1">
    <citation type="submission" date="2020-01" db="EMBL/GenBank/DDBJ databases">
        <title>Identification and distribution of gene clusters putatively required for synthesis of sphingolipid metabolism inhibitors in phylogenetically diverse species of the filamentous fungus Fusarium.</title>
        <authorList>
            <person name="Kim H.-S."/>
            <person name="Busman M."/>
            <person name="Brown D.W."/>
            <person name="Divon H."/>
            <person name="Uhlig S."/>
            <person name="Proctor R.H."/>
        </authorList>
    </citation>
    <scope>NUCLEOTIDE SEQUENCE [LARGE SCALE GENOMIC DNA]</scope>
    <source>
        <strain evidence="2 3">NRRL 20459</strain>
    </source>
</reference>
<feature type="compositionally biased region" description="Gly residues" evidence="1">
    <location>
        <begin position="145"/>
        <end position="160"/>
    </location>
</feature>
<feature type="region of interest" description="Disordered" evidence="1">
    <location>
        <begin position="108"/>
        <end position="167"/>
    </location>
</feature>
<evidence type="ECO:0000313" key="3">
    <source>
        <dbReference type="Proteomes" id="UP000554235"/>
    </source>
</evidence>